<keyword evidence="3" id="KW-1185">Reference proteome</keyword>
<dbReference type="EMBL" id="KB031030">
    <property type="protein sequence ID" value="ELK06538.1"/>
    <property type="molecule type" value="Genomic_DNA"/>
</dbReference>
<dbReference type="Proteomes" id="UP000010552">
    <property type="component" value="Unassembled WGS sequence"/>
</dbReference>
<feature type="compositionally biased region" description="Low complexity" evidence="1">
    <location>
        <begin position="51"/>
        <end position="60"/>
    </location>
</feature>
<name>L5K7S1_PTEAL</name>
<feature type="compositionally biased region" description="Low complexity" evidence="1">
    <location>
        <begin position="123"/>
        <end position="133"/>
    </location>
</feature>
<proteinExistence type="predicted"/>
<evidence type="ECO:0000256" key="1">
    <source>
        <dbReference type="SAM" id="MobiDB-lite"/>
    </source>
</evidence>
<feature type="region of interest" description="Disordered" evidence="1">
    <location>
        <begin position="1"/>
        <end position="79"/>
    </location>
</feature>
<gene>
    <name evidence="2" type="ORF">PAL_GLEAN10022814</name>
</gene>
<feature type="region of interest" description="Disordered" evidence="1">
    <location>
        <begin position="100"/>
        <end position="133"/>
    </location>
</feature>
<reference evidence="3" key="1">
    <citation type="journal article" date="2013" name="Science">
        <title>Comparative analysis of bat genomes provides insight into the evolution of flight and immunity.</title>
        <authorList>
            <person name="Zhang G."/>
            <person name="Cowled C."/>
            <person name="Shi Z."/>
            <person name="Huang Z."/>
            <person name="Bishop-Lilly K.A."/>
            <person name="Fang X."/>
            <person name="Wynne J.W."/>
            <person name="Xiong Z."/>
            <person name="Baker M.L."/>
            <person name="Zhao W."/>
            <person name="Tachedjian M."/>
            <person name="Zhu Y."/>
            <person name="Zhou P."/>
            <person name="Jiang X."/>
            <person name="Ng J."/>
            <person name="Yang L."/>
            <person name="Wu L."/>
            <person name="Xiao J."/>
            <person name="Feng Y."/>
            <person name="Chen Y."/>
            <person name="Sun X."/>
            <person name="Zhang Y."/>
            <person name="Marsh G.A."/>
            <person name="Crameri G."/>
            <person name="Broder C.C."/>
            <person name="Frey K.G."/>
            <person name="Wang L.F."/>
            <person name="Wang J."/>
        </authorList>
    </citation>
    <scope>NUCLEOTIDE SEQUENCE [LARGE SCALE GENOMIC DNA]</scope>
</reference>
<evidence type="ECO:0000313" key="3">
    <source>
        <dbReference type="Proteomes" id="UP000010552"/>
    </source>
</evidence>
<accession>L5K7S1</accession>
<dbReference type="InParanoid" id="L5K7S1"/>
<dbReference type="AlphaFoldDB" id="L5K7S1"/>
<organism evidence="2 3">
    <name type="scientific">Pteropus alecto</name>
    <name type="common">Black flying fox</name>
    <dbReference type="NCBI Taxonomy" id="9402"/>
    <lineage>
        <taxon>Eukaryota</taxon>
        <taxon>Metazoa</taxon>
        <taxon>Chordata</taxon>
        <taxon>Craniata</taxon>
        <taxon>Vertebrata</taxon>
        <taxon>Euteleostomi</taxon>
        <taxon>Mammalia</taxon>
        <taxon>Eutheria</taxon>
        <taxon>Laurasiatheria</taxon>
        <taxon>Chiroptera</taxon>
        <taxon>Yinpterochiroptera</taxon>
        <taxon>Pteropodoidea</taxon>
        <taxon>Pteropodidae</taxon>
        <taxon>Pteropodinae</taxon>
        <taxon>Pteropus</taxon>
    </lineage>
</organism>
<evidence type="ECO:0000313" key="2">
    <source>
        <dbReference type="EMBL" id="ELK06538.1"/>
    </source>
</evidence>
<protein>
    <submittedName>
        <fullName evidence="2">Uncharacterized protein</fullName>
    </submittedName>
</protein>
<sequence length="133" mass="13535">MSQPGGGTCHLRSSSVDRASHVTYPTPGVGTGQGSGSASQSWGHVRPVGLGARSPSQSPGRRPPRAAGGRGSRRVRHPFPARVLGLGRWTNGPDRGSWVLEAGRPGAAGAHGTEGFLGEVARSRSAPRAGGRA</sequence>